<dbReference type="RefSeq" id="WP_129735031.1">
    <property type="nucleotide sequence ID" value="NZ_PRLM01000005.1"/>
</dbReference>
<feature type="compositionally biased region" description="Basic residues" evidence="7">
    <location>
        <begin position="1"/>
        <end position="11"/>
    </location>
</feature>
<dbReference type="Proteomes" id="UP001191019">
    <property type="component" value="Unassembled WGS sequence"/>
</dbReference>
<dbReference type="NCBIfam" id="TIGR00029">
    <property type="entry name" value="S20"/>
    <property type="match status" value="1"/>
</dbReference>
<evidence type="ECO:0000256" key="7">
    <source>
        <dbReference type="SAM" id="MobiDB-lite"/>
    </source>
</evidence>
<evidence type="ECO:0000313" key="8">
    <source>
        <dbReference type="EMBL" id="RYC74617.1"/>
    </source>
</evidence>
<keyword evidence="2 6" id="KW-0694">RNA-binding</keyword>
<feature type="region of interest" description="Disordered" evidence="7">
    <location>
        <begin position="97"/>
        <end position="131"/>
    </location>
</feature>
<feature type="compositionally biased region" description="Basic residues" evidence="7">
    <location>
        <begin position="117"/>
        <end position="131"/>
    </location>
</feature>
<dbReference type="Gene3D" id="1.20.58.110">
    <property type="entry name" value="Ribosomal protein S20"/>
    <property type="match status" value="1"/>
</dbReference>
<gene>
    <name evidence="6 8" type="primary">rpsT</name>
    <name evidence="8" type="ORF">G3RUM_00483</name>
</gene>
<keyword evidence="1 6" id="KW-0699">rRNA-binding</keyword>
<name>A0ABY0FLH7_9BACT</name>
<comment type="function">
    <text evidence="6">Binds directly to 16S ribosomal RNA.</text>
</comment>
<dbReference type="HAMAP" id="MF_00500">
    <property type="entry name" value="Ribosomal_bS20"/>
    <property type="match status" value="1"/>
</dbReference>
<protein>
    <recommendedName>
        <fullName evidence="5 6">Small ribosomal subunit protein bS20</fullName>
    </recommendedName>
</protein>
<sequence length="131" mass="14261">MPIIKSAKKAARQAEKRTEHNVEIKKAIKAALKAFKASPTLETLAKAQSEYDKAVKKDLMKKNTAARRKAKLHKIAKDAGLKLEKKAAEVKKEAAKTTAKAAKTVKKTAEKVETKAKKAATKKTAPKAKAE</sequence>
<dbReference type="GO" id="GO:0005840">
    <property type="term" value="C:ribosome"/>
    <property type="evidence" value="ECO:0007669"/>
    <property type="project" value="UniProtKB-KW"/>
</dbReference>
<accession>A0ABY0FLH7</accession>
<dbReference type="EMBL" id="PRLM01000005">
    <property type="protein sequence ID" value="RYC74617.1"/>
    <property type="molecule type" value="Genomic_DNA"/>
</dbReference>
<evidence type="ECO:0000256" key="1">
    <source>
        <dbReference type="ARBA" id="ARBA00022730"/>
    </source>
</evidence>
<evidence type="ECO:0000256" key="6">
    <source>
        <dbReference type="HAMAP-Rule" id="MF_00500"/>
    </source>
</evidence>
<comment type="similarity">
    <text evidence="6">Belongs to the bacterial ribosomal protein bS20 family.</text>
</comment>
<dbReference type="Pfam" id="PF01649">
    <property type="entry name" value="Ribosomal_S20p"/>
    <property type="match status" value="1"/>
</dbReference>
<feature type="region of interest" description="Disordered" evidence="7">
    <location>
        <begin position="1"/>
        <end position="20"/>
    </location>
</feature>
<reference evidence="8 9" key="2">
    <citation type="journal article" date="2020" name="Cell Rep.">
        <title>Acquisition and Adaptation of Ultra-small Parasitic Reduced Genome Bacteria to Mammalian Hosts.</title>
        <authorList>
            <person name="McLean J.S."/>
            <person name="Bor B."/>
            <person name="Kerns K.A."/>
            <person name="Liu Q."/>
            <person name="To T.T."/>
            <person name="Solden L."/>
            <person name="Hendrickson E.L."/>
            <person name="Wrighton K."/>
            <person name="Shi W."/>
            <person name="He X."/>
        </authorList>
    </citation>
    <scope>NUCLEOTIDE SEQUENCE [LARGE SCALE GENOMIC DNA]</scope>
    <source>
        <strain evidence="8 9">TM7_G3_2_Rum_HOT_351B</strain>
    </source>
</reference>
<evidence type="ECO:0000256" key="3">
    <source>
        <dbReference type="ARBA" id="ARBA00022980"/>
    </source>
</evidence>
<keyword evidence="9" id="KW-1185">Reference proteome</keyword>
<evidence type="ECO:0000256" key="5">
    <source>
        <dbReference type="ARBA" id="ARBA00035136"/>
    </source>
</evidence>
<feature type="compositionally biased region" description="Basic and acidic residues" evidence="7">
    <location>
        <begin position="107"/>
        <end position="116"/>
    </location>
</feature>
<dbReference type="SUPFAM" id="SSF46992">
    <property type="entry name" value="Ribosomal protein S20"/>
    <property type="match status" value="1"/>
</dbReference>
<keyword evidence="3 6" id="KW-0689">Ribosomal protein</keyword>
<dbReference type="InterPro" id="IPR036510">
    <property type="entry name" value="Ribosomal_bS20_sf"/>
</dbReference>
<keyword evidence="4 6" id="KW-0687">Ribonucleoprotein</keyword>
<evidence type="ECO:0000313" key="9">
    <source>
        <dbReference type="Proteomes" id="UP001191019"/>
    </source>
</evidence>
<organism evidence="8 9">
    <name type="scientific">Candidatus Nanosyncoccus alces</name>
    <dbReference type="NCBI Taxonomy" id="2171997"/>
    <lineage>
        <taxon>Bacteria</taxon>
        <taxon>Candidatus Saccharimonadota</taxon>
        <taxon>Candidatus Nanosyncoccalia</taxon>
        <taxon>Candidatus Nanosyncoccales</taxon>
        <taxon>Candidatus Nanosyncoccaceae</taxon>
        <taxon>Candidatus Nanosyncoccus</taxon>
    </lineage>
</organism>
<proteinExistence type="inferred from homology"/>
<dbReference type="InterPro" id="IPR002583">
    <property type="entry name" value="Ribosomal_bS20"/>
</dbReference>
<evidence type="ECO:0000256" key="2">
    <source>
        <dbReference type="ARBA" id="ARBA00022884"/>
    </source>
</evidence>
<evidence type="ECO:0000256" key="4">
    <source>
        <dbReference type="ARBA" id="ARBA00023274"/>
    </source>
</evidence>
<reference evidence="8 9" key="1">
    <citation type="journal article" date="2018" name="bioRxiv">
        <title>Evidence of independent acquisition and adaption of ultra-small bacteria to human hosts across the highly diverse yet reduced genomes of the phylum Saccharibacteria.</title>
        <authorList>
            <person name="McLean J.S."/>
            <person name="Bor B."/>
            <person name="To T.T."/>
            <person name="Liu Q."/>
            <person name="Kearns K.A."/>
            <person name="Solden L.M."/>
            <person name="Wrighton K.C."/>
            <person name="He X."/>
            <person name="Shi W."/>
        </authorList>
    </citation>
    <scope>NUCLEOTIDE SEQUENCE [LARGE SCALE GENOMIC DNA]</scope>
    <source>
        <strain evidence="8 9">TM7_G3_2_Rum_HOT_351B</strain>
    </source>
</reference>
<comment type="caution">
    <text evidence="8">The sequence shown here is derived from an EMBL/GenBank/DDBJ whole genome shotgun (WGS) entry which is preliminary data.</text>
</comment>